<sequence length="40" mass="4534">TDDNSVMINFESSAIAFNNNIIYEDADKEINEINNGTQRI</sequence>
<name>A0ACA9MCE2_9GLOM</name>
<keyword evidence="2" id="KW-1185">Reference proteome</keyword>
<evidence type="ECO:0000313" key="2">
    <source>
        <dbReference type="Proteomes" id="UP000789366"/>
    </source>
</evidence>
<evidence type="ECO:0000313" key="1">
    <source>
        <dbReference type="EMBL" id="CAG8582090.1"/>
    </source>
</evidence>
<accession>A0ACA9MCE2</accession>
<gene>
    <name evidence="1" type="ORF">SPELUC_LOCUS6408</name>
</gene>
<proteinExistence type="predicted"/>
<comment type="caution">
    <text evidence="1">The sequence shown here is derived from an EMBL/GenBank/DDBJ whole genome shotgun (WGS) entry which is preliminary data.</text>
</comment>
<reference evidence="1" key="1">
    <citation type="submission" date="2021-06" db="EMBL/GenBank/DDBJ databases">
        <authorList>
            <person name="Kallberg Y."/>
            <person name="Tangrot J."/>
            <person name="Rosling A."/>
        </authorList>
    </citation>
    <scope>NUCLEOTIDE SEQUENCE</scope>
    <source>
        <strain evidence="1">28 12/20/2015</strain>
    </source>
</reference>
<organism evidence="1 2">
    <name type="scientific">Cetraspora pellucida</name>
    <dbReference type="NCBI Taxonomy" id="1433469"/>
    <lineage>
        <taxon>Eukaryota</taxon>
        <taxon>Fungi</taxon>
        <taxon>Fungi incertae sedis</taxon>
        <taxon>Mucoromycota</taxon>
        <taxon>Glomeromycotina</taxon>
        <taxon>Glomeromycetes</taxon>
        <taxon>Diversisporales</taxon>
        <taxon>Gigasporaceae</taxon>
        <taxon>Cetraspora</taxon>
    </lineage>
</organism>
<dbReference type="Proteomes" id="UP000789366">
    <property type="component" value="Unassembled WGS sequence"/>
</dbReference>
<protein>
    <submittedName>
        <fullName evidence="1">6251_t:CDS:1</fullName>
    </submittedName>
</protein>
<feature type="non-terminal residue" evidence="1">
    <location>
        <position position="1"/>
    </location>
</feature>
<dbReference type="EMBL" id="CAJVPW010007529">
    <property type="protein sequence ID" value="CAG8582090.1"/>
    <property type="molecule type" value="Genomic_DNA"/>
</dbReference>